<evidence type="ECO:0000256" key="4">
    <source>
        <dbReference type="ARBA" id="ARBA00022989"/>
    </source>
</evidence>
<evidence type="ECO:0000256" key="1">
    <source>
        <dbReference type="ARBA" id="ARBA00004651"/>
    </source>
</evidence>
<feature type="transmembrane region" description="Helical" evidence="6">
    <location>
        <begin position="53"/>
        <end position="73"/>
    </location>
</feature>
<feature type="transmembrane region" description="Helical" evidence="6">
    <location>
        <begin position="14"/>
        <end position="41"/>
    </location>
</feature>
<keyword evidence="2" id="KW-1003">Cell membrane</keyword>
<dbReference type="Pfam" id="PF13396">
    <property type="entry name" value="PLDc_N"/>
    <property type="match status" value="1"/>
</dbReference>
<evidence type="ECO:0000256" key="6">
    <source>
        <dbReference type="SAM" id="Phobius"/>
    </source>
</evidence>
<dbReference type="EMBL" id="BMXL01000007">
    <property type="protein sequence ID" value="GHD23298.1"/>
    <property type="molecule type" value="Genomic_DNA"/>
</dbReference>
<accession>A0A918XBH9</accession>
<feature type="domain" description="Cardiolipin synthase N-terminal" evidence="7">
    <location>
        <begin position="33"/>
        <end position="75"/>
    </location>
</feature>
<evidence type="ECO:0000256" key="3">
    <source>
        <dbReference type="ARBA" id="ARBA00022692"/>
    </source>
</evidence>
<organism evidence="8 9">
    <name type="scientific">Nocardiopsis kunsanensis</name>
    <dbReference type="NCBI Taxonomy" id="141693"/>
    <lineage>
        <taxon>Bacteria</taxon>
        <taxon>Bacillati</taxon>
        <taxon>Actinomycetota</taxon>
        <taxon>Actinomycetes</taxon>
        <taxon>Streptosporangiales</taxon>
        <taxon>Nocardiopsidaceae</taxon>
        <taxon>Nocardiopsis</taxon>
    </lineage>
</organism>
<name>A0A918XBH9_9ACTN</name>
<proteinExistence type="predicted"/>
<dbReference type="RefSeq" id="WP_017575905.1">
    <property type="nucleotide sequence ID" value="NZ_BMXL01000007.1"/>
</dbReference>
<keyword evidence="4 6" id="KW-1133">Transmembrane helix</keyword>
<dbReference type="InterPro" id="IPR027379">
    <property type="entry name" value="CLS_N"/>
</dbReference>
<dbReference type="Proteomes" id="UP000654947">
    <property type="component" value="Unassembled WGS sequence"/>
</dbReference>
<evidence type="ECO:0000313" key="8">
    <source>
        <dbReference type="EMBL" id="GHD23298.1"/>
    </source>
</evidence>
<sequence length="79" mass="8594">MSLLMLSDPATYEFLIPAALVVGSLLLGLAVVVFIVVAFFSALFARIDLGMKILWIVLIFIAPFIGALLWFIIGRPRAG</sequence>
<gene>
    <name evidence="8" type="ORF">GCM10007147_18300</name>
</gene>
<comment type="caution">
    <text evidence="8">The sequence shown here is derived from an EMBL/GenBank/DDBJ whole genome shotgun (WGS) entry which is preliminary data.</text>
</comment>
<evidence type="ECO:0000259" key="7">
    <source>
        <dbReference type="Pfam" id="PF13396"/>
    </source>
</evidence>
<keyword evidence="3 6" id="KW-0812">Transmembrane</keyword>
<keyword evidence="5 6" id="KW-0472">Membrane</keyword>
<keyword evidence="9" id="KW-1185">Reference proteome</keyword>
<dbReference type="GO" id="GO:0005886">
    <property type="term" value="C:plasma membrane"/>
    <property type="evidence" value="ECO:0007669"/>
    <property type="project" value="UniProtKB-SubCell"/>
</dbReference>
<reference evidence="8 9" key="1">
    <citation type="journal article" date="2014" name="Int. J. Syst. Evol. Microbiol.">
        <title>Complete genome sequence of Corynebacterium casei LMG S-19264T (=DSM 44701T), isolated from a smear-ripened cheese.</title>
        <authorList>
            <consortium name="US DOE Joint Genome Institute (JGI-PGF)"/>
            <person name="Walter F."/>
            <person name="Albersmeier A."/>
            <person name="Kalinowski J."/>
            <person name="Ruckert C."/>
        </authorList>
    </citation>
    <scope>NUCLEOTIDE SEQUENCE [LARGE SCALE GENOMIC DNA]</scope>
    <source>
        <strain evidence="8 9">KCTC 19473</strain>
    </source>
</reference>
<protein>
    <recommendedName>
        <fullName evidence="7">Cardiolipin synthase N-terminal domain-containing protein</fullName>
    </recommendedName>
</protein>
<dbReference type="AlphaFoldDB" id="A0A918XBH9"/>
<comment type="subcellular location">
    <subcellularLocation>
        <location evidence="1">Cell membrane</location>
        <topology evidence="1">Multi-pass membrane protein</topology>
    </subcellularLocation>
</comment>
<evidence type="ECO:0000256" key="5">
    <source>
        <dbReference type="ARBA" id="ARBA00023136"/>
    </source>
</evidence>
<evidence type="ECO:0000256" key="2">
    <source>
        <dbReference type="ARBA" id="ARBA00022475"/>
    </source>
</evidence>
<evidence type="ECO:0000313" key="9">
    <source>
        <dbReference type="Proteomes" id="UP000654947"/>
    </source>
</evidence>